<keyword evidence="4" id="KW-0547">Nucleotide-binding</keyword>
<dbReference type="Gramene" id="rna-AYBTSS11_LOCUS7043">
    <property type="protein sequence ID" value="CAJ1935682.1"/>
    <property type="gene ID" value="gene-AYBTSS11_LOCUS7043"/>
</dbReference>
<keyword evidence="2" id="KW-0723">Serine/threonine-protein kinase</keyword>
<evidence type="ECO:0000256" key="7">
    <source>
        <dbReference type="ARBA" id="ARBA00058225"/>
    </source>
</evidence>
<evidence type="ECO:0000256" key="2">
    <source>
        <dbReference type="ARBA" id="ARBA00022527"/>
    </source>
</evidence>
<gene>
    <name evidence="9" type="ORF">AYBTSS11_LOCUS7043</name>
</gene>
<evidence type="ECO:0000313" key="10">
    <source>
        <dbReference type="Proteomes" id="UP001189624"/>
    </source>
</evidence>
<dbReference type="PANTHER" id="PTHR43895">
    <property type="entry name" value="CALCIUM/CALMODULIN-DEPENDENT PROTEIN KINASE KINASE-RELATED"/>
    <property type="match status" value="1"/>
</dbReference>
<dbReference type="PANTHER" id="PTHR43895:SF123">
    <property type="entry name" value="NON-SPECIFIC SERINE_THREONINE PROTEIN KINASE"/>
    <property type="match status" value="1"/>
</dbReference>
<evidence type="ECO:0000256" key="3">
    <source>
        <dbReference type="ARBA" id="ARBA00022679"/>
    </source>
</evidence>
<accession>A0AA86SNB1</accession>
<feature type="domain" description="Protein kinase" evidence="8">
    <location>
        <begin position="1"/>
        <end position="200"/>
    </location>
</feature>
<comment type="function">
    <text evidence="7">CIPK serine-threonine protein kinases interact with CBL proteins. Binding of a CBL protein to the regulatory NAF domain of CIPK protein lead to the activation of the kinase in a calcium-dependent manner.</text>
</comment>
<dbReference type="FunFam" id="1.10.510.10:FF:000571">
    <property type="entry name" value="Maternal embryonic leucine zipper kinase"/>
    <property type="match status" value="1"/>
</dbReference>
<protein>
    <recommendedName>
        <fullName evidence="8">Protein kinase domain-containing protein</fullName>
    </recommendedName>
</protein>
<keyword evidence="10" id="KW-1185">Reference proteome</keyword>
<dbReference type="SUPFAM" id="SSF56112">
    <property type="entry name" value="Protein kinase-like (PK-like)"/>
    <property type="match status" value="1"/>
</dbReference>
<dbReference type="InterPro" id="IPR011009">
    <property type="entry name" value="Kinase-like_dom_sf"/>
</dbReference>
<dbReference type="Gene3D" id="1.10.510.10">
    <property type="entry name" value="Transferase(Phosphotransferase) domain 1"/>
    <property type="match status" value="1"/>
</dbReference>
<keyword evidence="6" id="KW-0067">ATP-binding</keyword>
<name>A0AA86SNB1_9FABA</name>
<dbReference type="PROSITE" id="PS50011">
    <property type="entry name" value="PROTEIN_KINASE_DOM"/>
    <property type="match status" value="1"/>
</dbReference>
<dbReference type="SMART" id="SM00220">
    <property type="entry name" value="S_TKc"/>
    <property type="match status" value="1"/>
</dbReference>
<sequence length="354" mass="39992">MVHLYEVISTEQHLFIVLELVDGGKLFDKIETSTTRRLTAAEAREYFQQLTYALAFCHNTGISHKNLKPENLLLRADGRLKISYFGLSALSQEVGRDGMVCSSIPCGAPQYRAPEMEALTGYEGARADIWSSGVILYYMLAGYLPFNSDNIRITYLKTCVADFTCPSFFSPSLKRLIKRILDPNPATRITVDAIFRDEWFNGDTVDHPPPLLDPVAAEGQDAGSTIHEIKNSYDNTRIPSIFRCEPLLRLINVLALRERRFVAKFCKSEIISALEKSLRSMGLRVKNVKLEIQGRVGPEQKTLSIYTKIYRVSSPPFHLVEIWKTGGDARDFDKFYAELCDGMKEIIWDEGSDG</sequence>
<evidence type="ECO:0000256" key="6">
    <source>
        <dbReference type="ARBA" id="ARBA00022840"/>
    </source>
</evidence>
<dbReference type="InterPro" id="IPR000719">
    <property type="entry name" value="Prot_kinase_dom"/>
</dbReference>
<organism evidence="9 10">
    <name type="scientific">Sphenostylis stenocarpa</name>
    <dbReference type="NCBI Taxonomy" id="92480"/>
    <lineage>
        <taxon>Eukaryota</taxon>
        <taxon>Viridiplantae</taxon>
        <taxon>Streptophyta</taxon>
        <taxon>Embryophyta</taxon>
        <taxon>Tracheophyta</taxon>
        <taxon>Spermatophyta</taxon>
        <taxon>Magnoliopsida</taxon>
        <taxon>eudicotyledons</taxon>
        <taxon>Gunneridae</taxon>
        <taxon>Pentapetalae</taxon>
        <taxon>rosids</taxon>
        <taxon>fabids</taxon>
        <taxon>Fabales</taxon>
        <taxon>Fabaceae</taxon>
        <taxon>Papilionoideae</taxon>
        <taxon>50 kb inversion clade</taxon>
        <taxon>NPAAA clade</taxon>
        <taxon>indigoferoid/millettioid clade</taxon>
        <taxon>Phaseoleae</taxon>
        <taxon>Sphenostylis</taxon>
    </lineage>
</organism>
<keyword evidence="3" id="KW-0808">Transferase</keyword>
<dbReference type="Pfam" id="PF00069">
    <property type="entry name" value="Pkinase"/>
    <property type="match status" value="1"/>
</dbReference>
<evidence type="ECO:0000256" key="4">
    <source>
        <dbReference type="ARBA" id="ARBA00022741"/>
    </source>
</evidence>
<reference evidence="9" key="1">
    <citation type="submission" date="2023-10" db="EMBL/GenBank/DDBJ databases">
        <authorList>
            <person name="Domelevo Entfellner J.-B."/>
        </authorList>
    </citation>
    <scope>NUCLEOTIDE SEQUENCE</scope>
</reference>
<dbReference type="AlphaFoldDB" id="A0AA86SNB1"/>
<evidence type="ECO:0000256" key="1">
    <source>
        <dbReference type="ARBA" id="ARBA00006234"/>
    </source>
</evidence>
<dbReference type="Proteomes" id="UP001189624">
    <property type="component" value="Chromosome 3"/>
</dbReference>
<dbReference type="EMBL" id="OY731400">
    <property type="protein sequence ID" value="CAJ1935682.1"/>
    <property type="molecule type" value="Genomic_DNA"/>
</dbReference>
<evidence type="ECO:0000259" key="8">
    <source>
        <dbReference type="PROSITE" id="PS50011"/>
    </source>
</evidence>
<evidence type="ECO:0000256" key="5">
    <source>
        <dbReference type="ARBA" id="ARBA00022777"/>
    </source>
</evidence>
<comment type="similarity">
    <text evidence="1">Belongs to the protein kinase superfamily. CAMK Ser/Thr protein kinase family. SNF1 subfamily.</text>
</comment>
<keyword evidence="5" id="KW-0418">Kinase</keyword>
<evidence type="ECO:0000313" key="9">
    <source>
        <dbReference type="EMBL" id="CAJ1935682.1"/>
    </source>
</evidence>
<dbReference type="Gene3D" id="3.30.310.80">
    <property type="entry name" value="Kinase associated domain 1, KA1"/>
    <property type="match status" value="1"/>
</dbReference>
<dbReference type="GO" id="GO:0005524">
    <property type="term" value="F:ATP binding"/>
    <property type="evidence" value="ECO:0007669"/>
    <property type="project" value="UniProtKB-KW"/>
</dbReference>
<proteinExistence type="inferred from homology"/>
<dbReference type="GO" id="GO:0004674">
    <property type="term" value="F:protein serine/threonine kinase activity"/>
    <property type="evidence" value="ECO:0007669"/>
    <property type="project" value="UniProtKB-KW"/>
</dbReference>
<dbReference type="GO" id="GO:0007165">
    <property type="term" value="P:signal transduction"/>
    <property type="evidence" value="ECO:0007669"/>
    <property type="project" value="TreeGrafter"/>
</dbReference>